<feature type="transmembrane region" description="Helical" evidence="7">
    <location>
        <begin position="87"/>
        <end position="106"/>
    </location>
</feature>
<evidence type="ECO:0000259" key="8">
    <source>
        <dbReference type="PROSITE" id="PS50850"/>
    </source>
</evidence>
<dbReference type="Gene3D" id="1.20.1250.20">
    <property type="entry name" value="MFS general substrate transporter like domains"/>
    <property type="match status" value="2"/>
</dbReference>
<evidence type="ECO:0000256" key="7">
    <source>
        <dbReference type="SAM" id="Phobius"/>
    </source>
</evidence>
<comment type="caution">
    <text evidence="9">The sequence shown here is derived from an EMBL/GenBank/DDBJ whole genome shotgun (WGS) entry which is preliminary data.</text>
</comment>
<comment type="subcellular location">
    <subcellularLocation>
        <location evidence="1">Cell membrane</location>
        <topology evidence="1">Multi-pass membrane protein</topology>
    </subcellularLocation>
</comment>
<dbReference type="InterPro" id="IPR020846">
    <property type="entry name" value="MFS_dom"/>
</dbReference>
<feature type="transmembrane region" description="Helical" evidence="7">
    <location>
        <begin position="56"/>
        <end position="75"/>
    </location>
</feature>
<evidence type="ECO:0000313" key="9">
    <source>
        <dbReference type="EMBL" id="GAA5004336.1"/>
    </source>
</evidence>
<feature type="transmembrane region" description="Helical" evidence="7">
    <location>
        <begin position="446"/>
        <end position="469"/>
    </location>
</feature>
<feature type="transmembrane region" description="Helical" evidence="7">
    <location>
        <begin position="173"/>
        <end position="196"/>
    </location>
</feature>
<dbReference type="SUPFAM" id="SSF103473">
    <property type="entry name" value="MFS general substrate transporter"/>
    <property type="match status" value="1"/>
</dbReference>
<feature type="transmembrane region" description="Helical" evidence="7">
    <location>
        <begin position="112"/>
        <end position="132"/>
    </location>
</feature>
<keyword evidence="5 7" id="KW-0472">Membrane</keyword>
<dbReference type="InterPro" id="IPR011701">
    <property type="entry name" value="MFS"/>
</dbReference>
<protein>
    <submittedName>
        <fullName evidence="9">MFS transporter</fullName>
    </submittedName>
</protein>
<evidence type="ECO:0000256" key="6">
    <source>
        <dbReference type="ARBA" id="ARBA00023251"/>
    </source>
</evidence>
<feature type="transmembrane region" description="Helical" evidence="7">
    <location>
        <begin position="208"/>
        <end position="228"/>
    </location>
</feature>
<name>A0ABP9IQJ2_9ACTN</name>
<dbReference type="EMBL" id="BAABKB010000004">
    <property type="protein sequence ID" value="GAA5004336.1"/>
    <property type="molecule type" value="Genomic_DNA"/>
</dbReference>
<accession>A0ABP9IQJ2</accession>
<dbReference type="Proteomes" id="UP001501759">
    <property type="component" value="Unassembled WGS sequence"/>
</dbReference>
<feature type="transmembrane region" description="Helical" evidence="7">
    <location>
        <begin position="21"/>
        <end position="44"/>
    </location>
</feature>
<evidence type="ECO:0000256" key="3">
    <source>
        <dbReference type="ARBA" id="ARBA00022692"/>
    </source>
</evidence>
<evidence type="ECO:0000256" key="4">
    <source>
        <dbReference type="ARBA" id="ARBA00022989"/>
    </source>
</evidence>
<keyword evidence="6" id="KW-0046">Antibiotic resistance</keyword>
<dbReference type="RefSeq" id="WP_345644917.1">
    <property type="nucleotide sequence ID" value="NZ_BAABKB010000004.1"/>
</dbReference>
<feature type="transmembrane region" description="Helical" evidence="7">
    <location>
        <begin position="313"/>
        <end position="335"/>
    </location>
</feature>
<dbReference type="PANTHER" id="PTHR42718">
    <property type="entry name" value="MAJOR FACILITATOR SUPERFAMILY MULTIDRUG TRANSPORTER MFSC"/>
    <property type="match status" value="1"/>
</dbReference>
<feature type="transmembrane region" description="Helical" evidence="7">
    <location>
        <begin position="144"/>
        <end position="167"/>
    </location>
</feature>
<keyword evidence="10" id="KW-1185">Reference proteome</keyword>
<evidence type="ECO:0000313" key="10">
    <source>
        <dbReference type="Proteomes" id="UP001501759"/>
    </source>
</evidence>
<feature type="transmembrane region" description="Helical" evidence="7">
    <location>
        <begin position="234"/>
        <end position="253"/>
    </location>
</feature>
<dbReference type="InterPro" id="IPR036259">
    <property type="entry name" value="MFS_trans_sf"/>
</dbReference>
<proteinExistence type="predicted"/>
<gene>
    <name evidence="9" type="ORF">GCM10023335_20470</name>
</gene>
<keyword evidence="3 7" id="KW-0812">Transmembrane</keyword>
<dbReference type="PANTHER" id="PTHR42718:SF9">
    <property type="entry name" value="MAJOR FACILITATOR SUPERFAMILY MULTIDRUG TRANSPORTER MFSC"/>
    <property type="match status" value="1"/>
</dbReference>
<keyword evidence="2" id="KW-0813">Transport</keyword>
<evidence type="ECO:0000256" key="5">
    <source>
        <dbReference type="ARBA" id="ARBA00023136"/>
    </source>
</evidence>
<reference evidence="10" key="1">
    <citation type="journal article" date="2019" name="Int. J. Syst. Evol. Microbiol.">
        <title>The Global Catalogue of Microorganisms (GCM) 10K type strain sequencing project: providing services to taxonomists for standard genome sequencing and annotation.</title>
        <authorList>
            <consortium name="The Broad Institute Genomics Platform"/>
            <consortium name="The Broad Institute Genome Sequencing Center for Infectious Disease"/>
            <person name="Wu L."/>
            <person name="Ma J."/>
        </authorList>
    </citation>
    <scope>NUCLEOTIDE SEQUENCE [LARGE SCALE GENOMIC DNA]</scope>
    <source>
        <strain evidence="10">JCM 18409</strain>
    </source>
</reference>
<sequence length="481" mass="48749">MTGTAAPDVAPDRRDASVTTVVGLLVLFEMMSGFTQMGITPLLPDLADTYGLGDSAANWVGSVQLLAATVCVPLFGRLGDLYGHRRMLRVALVCVAAGSLLVAMAPTPALLWVGRALQGPLAALLPLEIALVRSRLSVPDARRAIARLVGALTVGGLLGAASMGAAAGTLGGVRAALLVPALLAAVCVPLSFVAVPESEARGAGAMDWPGFALLALGATALLLGVSALEHDGGVGLRVLLGAVLGVLLLVWWVRTELRSRDPLVDVRALTSRRTGPFYAAACCFGVVFFAAQAPDTTFLAADPDSAGYGFALSSARISLVLLPGIVAAVVGSALTVPLARRIGYRRVLAWSFALVAAGFAVLAVRHVSLGEIVATKVVAGIGLGIALSAMPTVVVEAADRDRGGVATALYNNVKSFGGSVAGGVMAAVLAASAHRPGTARETPAEGAYVLVWLVCAVCALAGAGTTLLARRSEDPDSAPSA</sequence>
<feature type="transmembrane region" description="Helical" evidence="7">
    <location>
        <begin position="274"/>
        <end position="293"/>
    </location>
</feature>
<evidence type="ECO:0000256" key="1">
    <source>
        <dbReference type="ARBA" id="ARBA00004651"/>
    </source>
</evidence>
<keyword evidence="4 7" id="KW-1133">Transmembrane helix</keyword>
<feature type="transmembrane region" description="Helical" evidence="7">
    <location>
        <begin position="373"/>
        <end position="395"/>
    </location>
</feature>
<feature type="transmembrane region" description="Helical" evidence="7">
    <location>
        <begin position="347"/>
        <end position="367"/>
    </location>
</feature>
<evidence type="ECO:0000256" key="2">
    <source>
        <dbReference type="ARBA" id="ARBA00022448"/>
    </source>
</evidence>
<dbReference type="PROSITE" id="PS50850">
    <property type="entry name" value="MFS"/>
    <property type="match status" value="1"/>
</dbReference>
<feature type="domain" description="Major facilitator superfamily (MFS) profile" evidence="8">
    <location>
        <begin position="21"/>
        <end position="473"/>
    </location>
</feature>
<dbReference type="Pfam" id="PF07690">
    <property type="entry name" value="MFS_1"/>
    <property type="match status" value="1"/>
</dbReference>
<feature type="transmembrane region" description="Helical" evidence="7">
    <location>
        <begin position="416"/>
        <end position="434"/>
    </location>
</feature>
<organism evidence="9 10">
    <name type="scientific">Streptomyces siamensis</name>
    <dbReference type="NCBI Taxonomy" id="1274986"/>
    <lineage>
        <taxon>Bacteria</taxon>
        <taxon>Bacillati</taxon>
        <taxon>Actinomycetota</taxon>
        <taxon>Actinomycetes</taxon>
        <taxon>Kitasatosporales</taxon>
        <taxon>Streptomycetaceae</taxon>
        <taxon>Streptomyces</taxon>
    </lineage>
</organism>